<dbReference type="InterPro" id="IPR006091">
    <property type="entry name" value="Acyl-CoA_Oxase/DH_mid-dom"/>
</dbReference>
<evidence type="ECO:0000313" key="11">
    <source>
        <dbReference type="Proteomes" id="UP000661507"/>
    </source>
</evidence>
<dbReference type="InterPro" id="IPR009100">
    <property type="entry name" value="AcylCoA_DH/oxidase_NM_dom_sf"/>
</dbReference>
<accession>A0A917KBT9</accession>
<name>A0A917KBT9_9PROT</name>
<dbReference type="Proteomes" id="UP000661507">
    <property type="component" value="Unassembled WGS sequence"/>
</dbReference>
<comment type="cofactor">
    <cofactor evidence="1 5">
        <name>FAD</name>
        <dbReference type="ChEBI" id="CHEBI:57692"/>
    </cofactor>
</comment>
<evidence type="ECO:0000313" key="10">
    <source>
        <dbReference type="EMBL" id="GGJ08170.1"/>
    </source>
</evidence>
<dbReference type="Gene3D" id="1.20.140.10">
    <property type="entry name" value="Butyryl-CoA Dehydrogenase, subunit A, domain 3"/>
    <property type="match status" value="1"/>
</dbReference>
<feature type="domain" description="Acyl-CoA dehydrogenase/oxidase C-terminal" evidence="7">
    <location>
        <begin position="259"/>
        <end position="407"/>
    </location>
</feature>
<dbReference type="PANTHER" id="PTHR43884:SF12">
    <property type="entry name" value="ISOVALERYL-COA DEHYDROGENASE, MITOCHONDRIAL-RELATED"/>
    <property type="match status" value="1"/>
</dbReference>
<organism evidence="10 11">
    <name type="scientific">Neoroseomonas lacus</name>
    <dbReference type="NCBI Taxonomy" id="287609"/>
    <lineage>
        <taxon>Bacteria</taxon>
        <taxon>Pseudomonadati</taxon>
        <taxon>Pseudomonadota</taxon>
        <taxon>Alphaproteobacteria</taxon>
        <taxon>Acetobacterales</taxon>
        <taxon>Acetobacteraceae</taxon>
        <taxon>Neoroseomonas</taxon>
    </lineage>
</organism>
<dbReference type="PANTHER" id="PTHR43884">
    <property type="entry name" value="ACYL-COA DEHYDROGENASE"/>
    <property type="match status" value="1"/>
</dbReference>
<evidence type="ECO:0000256" key="2">
    <source>
        <dbReference type="ARBA" id="ARBA00009347"/>
    </source>
</evidence>
<feature type="region of interest" description="Disordered" evidence="6">
    <location>
        <begin position="1"/>
        <end position="23"/>
    </location>
</feature>
<dbReference type="InterPro" id="IPR009075">
    <property type="entry name" value="AcylCo_DH/oxidase_C"/>
</dbReference>
<dbReference type="PIRSF" id="PIRSF016578">
    <property type="entry name" value="HsaA"/>
    <property type="match status" value="1"/>
</dbReference>
<dbReference type="SUPFAM" id="SSF56645">
    <property type="entry name" value="Acyl-CoA dehydrogenase NM domain-like"/>
    <property type="match status" value="1"/>
</dbReference>
<dbReference type="InterPro" id="IPR013786">
    <property type="entry name" value="AcylCoA_DH/ox_N"/>
</dbReference>
<dbReference type="Pfam" id="PF02770">
    <property type="entry name" value="Acyl-CoA_dh_M"/>
    <property type="match status" value="1"/>
</dbReference>
<dbReference type="Pfam" id="PF00441">
    <property type="entry name" value="Acyl-CoA_dh_1"/>
    <property type="match status" value="1"/>
</dbReference>
<gene>
    <name evidence="10" type="ORF">GCM10011320_13960</name>
</gene>
<evidence type="ECO:0000256" key="5">
    <source>
        <dbReference type="RuleBase" id="RU362125"/>
    </source>
</evidence>
<keyword evidence="11" id="KW-1185">Reference proteome</keyword>
<dbReference type="Gene3D" id="1.10.540.10">
    <property type="entry name" value="Acyl-CoA dehydrogenase/oxidase, N-terminal domain"/>
    <property type="match status" value="1"/>
</dbReference>
<evidence type="ECO:0000259" key="8">
    <source>
        <dbReference type="Pfam" id="PF02770"/>
    </source>
</evidence>
<dbReference type="SUPFAM" id="SSF47203">
    <property type="entry name" value="Acyl-CoA dehydrogenase C-terminal domain-like"/>
    <property type="match status" value="1"/>
</dbReference>
<dbReference type="GO" id="GO:0050660">
    <property type="term" value="F:flavin adenine dinucleotide binding"/>
    <property type="evidence" value="ECO:0007669"/>
    <property type="project" value="InterPro"/>
</dbReference>
<dbReference type="RefSeq" id="WP_229681192.1">
    <property type="nucleotide sequence ID" value="NZ_BMKW01000003.1"/>
</dbReference>
<dbReference type="Gene3D" id="2.40.110.10">
    <property type="entry name" value="Butyryl-CoA Dehydrogenase, subunit A, domain 2"/>
    <property type="match status" value="1"/>
</dbReference>
<evidence type="ECO:0000259" key="7">
    <source>
        <dbReference type="Pfam" id="PF00441"/>
    </source>
</evidence>
<protein>
    <submittedName>
        <fullName evidence="10">Acyl-CoA dehydrogenase</fullName>
    </submittedName>
</protein>
<keyword evidence="5" id="KW-0560">Oxidoreductase</keyword>
<dbReference type="EMBL" id="BMKW01000003">
    <property type="protein sequence ID" value="GGJ08170.1"/>
    <property type="molecule type" value="Genomic_DNA"/>
</dbReference>
<keyword evidence="3 5" id="KW-0285">Flavoprotein</keyword>
<reference evidence="10" key="2">
    <citation type="submission" date="2020-09" db="EMBL/GenBank/DDBJ databases">
        <authorList>
            <person name="Sun Q."/>
            <person name="Zhou Y."/>
        </authorList>
    </citation>
    <scope>NUCLEOTIDE SEQUENCE</scope>
    <source>
        <strain evidence="10">CGMCC 1.3617</strain>
    </source>
</reference>
<feature type="domain" description="Acyl-CoA oxidase/dehydrogenase middle" evidence="8">
    <location>
        <begin position="149"/>
        <end position="245"/>
    </location>
</feature>
<dbReference type="InterPro" id="IPR046373">
    <property type="entry name" value="Acyl-CoA_Oxase/DH_mid-dom_sf"/>
</dbReference>
<reference evidence="10" key="1">
    <citation type="journal article" date="2014" name="Int. J. Syst. Evol. Microbiol.">
        <title>Complete genome sequence of Corynebacterium casei LMG S-19264T (=DSM 44701T), isolated from a smear-ripened cheese.</title>
        <authorList>
            <consortium name="US DOE Joint Genome Institute (JGI-PGF)"/>
            <person name="Walter F."/>
            <person name="Albersmeier A."/>
            <person name="Kalinowski J."/>
            <person name="Ruckert C."/>
        </authorList>
    </citation>
    <scope>NUCLEOTIDE SEQUENCE</scope>
    <source>
        <strain evidence="10">CGMCC 1.3617</strain>
    </source>
</reference>
<dbReference type="InterPro" id="IPR036250">
    <property type="entry name" value="AcylCo_DH-like_C"/>
</dbReference>
<dbReference type="Pfam" id="PF02771">
    <property type="entry name" value="Acyl-CoA_dh_N"/>
    <property type="match status" value="1"/>
</dbReference>
<evidence type="ECO:0000256" key="4">
    <source>
        <dbReference type="ARBA" id="ARBA00022827"/>
    </source>
</evidence>
<dbReference type="FunFam" id="1.20.140.10:FF:000012">
    <property type="entry name" value="Acyl-CoA dehydrogenase fadE12"/>
    <property type="match status" value="1"/>
</dbReference>
<evidence type="ECO:0000256" key="1">
    <source>
        <dbReference type="ARBA" id="ARBA00001974"/>
    </source>
</evidence>
<dbReference type="InterPro" id="IPR037069">
    <property type="entry name" value="AcylCoA_DH/ox_N_sf"/>
</dbReference>
<dbReference type="AlphaFoldDB" id="A0A917KBT9"/>
<comment type="caution">
    <text evidence="10">The sequence shown here is derived from an EMBL/GenBank/DDBJ whole genome shotgun (WGS) entry which is preliminary data.</text>
</comment>
<feature type="domain" description="Acyl-CoA dehydrogenase/oxidase N-terminal" evidence="9">
    <location>
        <begin position="32"/>
        <end position="144"/>
    </location>
</feature>
<evidence type="ECO:0000259" key="9">
    <source>
        <dbReference type="Pfam" id="PF02771"/>
    </source>
</evidence>
<keyword evidence="4 5" id="KW-0274">FAD</keyword>
<evidence type="ECO:0000256" key="3">
    <source>
        <dbReference type="ARBA" id="ARBA00022630"/>
    </source>
</evidence>
<comment type="similarity">
    <text evidence="2 5">Belongs to the acyl-CoA dehydrogenase family.</text>
</comment>
<dbReference type="GO" id="GO:0003995">
    <property type="term" value="F:acyl-CoA dehydrogenase activity"/>
    <property type="evidence" value="ECO:0007669"/>
    <property type="project" value="TreeGrafter"/>
</dbReference>
<sequence length="414" mass="45892">MLQPGIDHPGTAAQFPSRETQRGTRQVQFSLTEDQEELRTQVLRLCERFDDAYWLARDRDAVFPHDFHAAMAEGGWLGIAMPEEYGGGGLGMMEATIMMRAVAESGACMTGASSIHMNIFGLNPVVVFGTQAQKRRFLPPLIAGREKACFGVTEPNAGLNTTELKTRAEKHRDRYVVSGQKIWISTAQVADRILLLARTTPLDQVKRKTDGLTLFYTALDRTKVEVRLIEKMGRHAVDSNMLFFDGLEIPEEDRIGEEGQGFRQILHGMNPERMLIAAEAVGIGHAALARASNYAKERVVFGRPIGRNQAIQHPLARCWANLEAAWLMTMKAAALYDAQKECGAEANAAKYLAGEAGFTAAETAVMTHGGMGYAQEYHVERYLRESFIPRIAPVSRELILSHLAERVLGLPKSY</sequence>
<evidence type="ECO:0000256" key="6">
    <source>
        <dbReference type="SAM" id="MobiDB-lite"/>
    </source>
</evidence>
<proteinExistence type="inferred from homology"/>